<accession>A0A0F3IMY8</accession>
<dbReference type="EMBL" id="LAJX01000011">
    <property type="protein sequence ID" value="KJV07918.1"/>
    <property type="molecule type" value="Genomic_DNA"/>
</dbReference>
<name>A0A0F3IMY8_9GAMM</name>
<evidence type="ECO:0000313" key="2">
    <source>
        <dbReference type="EMBL" id="KJV07918.1"/>
    </source>
</evidence>
<reference evidence="2 3" key="2">
    <citation type="journal article" date="2016" name="Microb. Ecol.">
        <title>Genome Characteristics of a Novel Type I Methanotroph (Sn10-6) Isolated from a Flooded Indian Rice Field.</title>
        <authorList>
            <person name="Rahalkar M.C."/>
            <person name="Pandit P.S."/>
            <person name="Dhakephalkar P.K."/>
            <person name="Pore S."/>
            <person name="Arora P."/>
            <person name="Kapse N."/>
        </authorList>
    </citation>
    <scope>NUCLEOTIDE SEQUENCE [LARGE SCALE GENOMIC DNA]</scope>
    <source>
        <strain evidence="2 3">Sn10-6</strain>
    </source>
</reference>
<protein>
    <submittedName>
        <fullName evidence="2">Uncharacterized protein</fullName>
    </submittedName>
</protein>
<comment type="caution">
    <text evidence="2">The sequence shown here is derived from an EMBL/GenBank/DDBJ whole genome shotgun (WGS) entry which is preliminary data.</text>
</comment>
<sequence length="167" mass="17993">MLLTKKLLLLTSALLVTGLASSMTQANDLFKYSQPTGAVTITKTDFPDTTALLPPLSIKCPAEGYVLAQANAGLSLAPVTGFPDVQGGISLTTDNSEPFAADPNHFYSIVQSSQNGTNNAVLPVFIERVVRCKQNQIVRLRFVAWHEFAGDGSSALSPRMVMQYFPE</sequence>
<reference evidence="3" key="1">
    <citation type="submission" date="2015-03" db="EMBL/GenBank/DDBJ databases">
        <title>Draft genome sequence of a novel methanotroph (Sn10-6) isolated from flooded ricefield rhizosphere in India.</title>
        <authorList>
            <person name="Pandit P.S."/>
            <person name="Pore S.D."/>
            <person name="Arora P."/>
            <person name="Kapse N.G."/>
            <person name="Dhakephalkar P.K."/>
            <person name="Rahalkar M.C."/>
        </authorList>
    </citation>
    <scope>NUCLEOTIDE SEQUENCE [LARGE SCALE GENOMIC DNA]</scope>
    <source>
        <strain evidence="3">Sn10-6</strain>
    </source>
</reference>
<feature type="signal peptide" evidence="1">
    <location>
        <begin position="1"/>
        <end position="26"/>
    </location>
</feature>
<dbReference type="Proteomes" id="UP000033684">
    <property type="component" value="Unassembled WGS sequence"/>
</dbReference>
<keyword evidence="3" id="KW-1185">Reference proteome</keyword>
<evidence type="ECO:0000256" key="1">
    <source>
        <dbReference type="SAM" id="SignalP"/>
    </source>
</evidence>
<organism evidence="2 3">
    <name type="scientific">Methylocucumis oryzae</name>
    <dbReference type="NCBI Taxonomy" id="1632867"/>
    <lineage>
        <taxon>Bacteria</taxon>
        <taxon>Pseudomonadati</taxon>
        <taxon>Pseudomonadota</taxon>
        <taxon>Gammaproteobacteria</taxon>
        <taxon>Methylococcales</taxon>
        <taxon>Methylococcaceae</taxon>
        <taxon>Methylocucumis</taxon>
    </lineage>
</organism>
<dbReference type="RefSeq" id="WP_045777864.1">
    <property type="nucleotide sequence ID" value="NZ_LAJX01000011.1"/>
</dbReference>
<feature type="chain" id="PRO_5002462268" evidence="1">
    <location>
        <begin position="27"/>
        <end position="167"/>
    </location>
</feature>
<gene>
    <name evidence="2" type="ORF">VZ94_01385</name>
</gene>
<evidence type="ECO:0000313" key="3">
    <source>
        <dbReference type="Proteomes" id="UP000033684"/>
    </source>
</evidence>
<keyword evidence="1" id="KW-0732">Signal</keyword>
<proteinExistence type="predicted"/>
<dbReference type="AlphaFoldDB" id="A0A0F3IMY8"/>